<keyword evidence="3" id="KW-1185">Reference proteome</keyword>
<dbReference type="Pfam" id="PF12078">
    <property type="entry name" value="DUF3557"/>
    <property type="match status" value="1"/>
</dbReference>
<feature type="coiled-coil region" evidence="1">
    <location>
        <begin position="128"/>
        <end position="155"/>
    </location>
</feature>
<sequence>MLSAISDSNKKLSYDCLKCVLQHSDANFRFQLAERFPKINLAEKAVQLFLSDFSISEGWFKLNDINYRLGVIRYAREGPTPETIETENRSGGVQTDIDQFGFEKYSLPELTPGDILIKDAPRESNDNLELAEARLVRYQEMLTDLEKEKMELENVPETPAKEISIETDQLDRIRISNEVLRREERLKRINDSIRGTKRNLGYSGLAVQCYQRKRDNRPFPFEMFIQLTKTSSDGTVYIERFNYDKSLREAQKYLISKFLGNRQLVTKIKSLRFLPRQREGLIFGLPEGIKLDVQEITTSLGLADVLQRVETILEHPNRPFTRLRSGGLTLVDAQNPKIRNARVLELYNSSFVECVALCREVPNKRIVIHSLELHPEQFGVLVENLINTRGTLGTCFEFTGIQEKDEAREALSYIAERFETSVAGKRLVTISLPHQQLNISYAAYRCNPRILEYTIKMEVVQSHSN</sequence>
<name>A0A2G5VVT4_9PELO</name>
<proteinExistence type="predicted"/>
<dbReference type="PANTHER" id="PTHR31379">
    <property type="entry name" value="F-BOX C PROTEIN-RELATED-RELATED"/>
    <property type="match status" value="1"/>
</dbReference>
<evidence type="ECO:0000256" key="1">
    <source>
        <dbReference type="SAM" id="Coils"/>
    </source>
</evidence>
<reference evidence="3" key="1">
    <citation type="submission" date="2017-10" db="EMBL/GenBank/DDBJ databases">
        <title>Rapid genome shrinkage in a self-fertile nematode reveals novel sperm competition proteins.</title>
        <authorList>
            <person name="Yin D."/>
            <person name="Schwarz E.M."/>
            <person name="Thomas C.G."/>
            <person name="Felde R.L."/>
            <person name="Korf I.F."/>
            <person name="Cutter A.D."/>
            <person name="Schartner C.M."/>
            <person name="Ralston E.J."/>
            <person name="Meyer B.J."/>
            <person name="Haag E.S."/>
        </authorList>
    </citation>
    <scope>NUCLEOTIDE SEQUENCE [LARGE SCALE GENOMIC DNA]</scope>
    <source>
        <strain evidence="3">JU1422</strain>
    </source>
</reference>
<dbReference type="PANTHER" id="PTHR31379:SF1">
    <property type="entry name" value="F-BOX C PROTEIN-RELATED"/>
    <property type="match status" value="1"/>
</dbReference>
<dbReference type="AlphaFoldDB" id="A0A2G5VVT4"/>
<dbReference type="Proteomes" id="UP000230233">
    <property type="component" value="Chromosome I"/>
</dbReference>
<protein>
    <submittedName>
        <fullName evidence="2">Uncharacterized protein</fullName>
    </submittedName>
</protein>
<keyword evidence="1" id="KW-0175">Coiled coil</keyword>
<dbReference type="InterPro" id="IPR021942">
    <property type="entry name" value="DUF3557"/>
</dbReference>
<gene>
    <name evidence="2" type="primary">Cnig_chr_I.g895</name>
    <name evidence="2" type="ORF">B9Z55_000895</name>
</gene>
<comment type="caution">
    <text evidence="2">The sequence shown here is derived from an EMBL/GenBank/DDBJ whole genome shotgun (WGS) entry which is preliminary data.</text>
</comment>
<evidence type="ECO:0000313" key="3">
    <source>
        <dbReference type="Proteomes" id="UP000230233"/>
    </source>
</evidence>
<organism evidence="2 3">
    <name type="scientific">Caenorhabditis nigoni</name>
    <dbReference type="NCBI Taxonomy" id="1611254"/>
    <lineage>
        <taxon>Eukaryota</taxon>
        <taxon>Metazoa</taxon>
        <taxon>Ecdysozoa</taxon>
        <taxon>Nematoda</taxon>
        <taxon>Chromadorea</taxon>
        <taxon>Rhabditida</taxon>
        <taxon>Rhabditina</taxon>
        <taxon>Rhabditomorpha</taxon>
        <taxon>Rhabditoidea</taxon>
        <taxon>Rhabditidae</taxon>
        <taxon>Peloderinae</taxon>
        <taxon>Caenorhabditis</taxon>
    </lineage>
</organism>
<evidence type="ECO:0000313" key="2">
    <source>
        <dbReference type="EMBL" id="PIC55750.1"/>
    </source>
</evidence>
<accession>A0A2G5VVT4</accession>
<dbReference type="EMBL" id="PDUG01000001">
    <property type="protein sequence ID" value="PIC55750.1"/>
    <property type="molecule type" value="Genomic_DNA"/>
</dbReference>